<comment type="caution">
    <text evidence="17">The sequence shown here is derived from an EMBL/GenBank/DDBJ whole genome shotgun (WGS) entry which is preliminary data.</text>
</comment>
<dbReference type="AlphaFoldDB" id="A0A0W0GHQ0"/>
<dbReference type="FunFam" id="3.80.30.20:FF:000001">
    <property type="entry name" value="tRNA-2-methylthio-N(6)-dimethylallyladenosine synthase 2"/>
    <property type="match status" value="1"/>
</dbReference>
<dbReference type="Proteomes" id="UP000053947">
    <property type="component" value="Unassembled WGS sequence"/>
</dbReference>
<dbReference type="PANTHER" id="PTHR43020:SF2">
    <property type="entry name" value="MITOCHONDRIAL TRNA METHYLTHIOTRANSFERASE CDK5RAP1"/>
    <property type="match status" value="1"/>
</dbReference>
<proteinExistence type="predicted"/>
<dbReference type="InterPro" id="IPR013848">
    <property type="entry name" value="Methylthiotransferase_N"/>
</dbReference>
<evidence type="ECO:0000256" key="5">
    <source>
        <dbReference type="ARBA" id="ARBA00022691"/>
    </source>
</evidence>
<evidence type="ECO:0000256" key="10">
    <source>
        <dbReference type="ARBA" id="ARBA00051425"/>
    </source>
</evidence>
<dbReference type="PROSITE" id="PS51918">
    <property type="entry name" value="RADICAL_SAM"/>
    <property type="match status" value="1"/>
</dbReference>
<evidence type="ECO:0000259" key="16">
    <source>
        <dbReference type="PROSITE" id="PS51918"/>
    </source>
</evidence>
<dbReference type="PROSITE" id="PS51449">
    <property type="entry name" value="MTTASE_N"/>
    <property type="match status" value="1"/>
</dbReference>
<dbReference type="OrthoDB" id="9805215at2"/>
<dbReference type="Gene3D" id="3.40.50.12160">
    <property type="entry name" value="Methylthiotransferase, N-terminal domain"/>
    <property type="match status" value="1"/>
</dbReference>
<evidence type="ECO:0000259" key="15">
    <source>
        <dbReference type="PROSITE" id="PS51449"/>
    </source>
</evidence>
<evidence type="ECO:0000256" key="3">
    <source>
        <dbReference type="ARBA" id="ARBA00022485"/>
    </source>
</evidence>
<evidence type="ECO:0000256" key="1">
    <source>
        <dbReference type="ARBA" id="ARBA00001966"/>
    </source>
</evidence>
<accession>A0A0W0GHQ0</accession>
<dbReference type="InterPro" id="IPR058240">
    <property type="entry name" value="rSAM_sf"/>
</dbReference>
<feature type="domain" description="TRAM" evidence="14">
    <location>
        <begin position="354"/>
        <end position="414"/>
    </location>
</feature>
<dbReference type="InterPro" id="IPR002792">
    <property type="entry name" value="TRAM_dom"/>
</dbReference>
<gene>
    <name evidence="17" type="ORF">DEALK_09120</name>
</gene>
<keyword evidence="7" id="KW-0408">Iron</keyword>
<evidence type="ECO:0000256" key="9">
    <source>
        <dbReference type="ARBA" id="ARBA00033765"/>
    </source>
</evidence>
<dbReference type="RefSeq" id="WP_058439093.1">
    <property type="nucleotide sequence ID" value="NZ_KQ758903.1"/>
</dbReference>
<dbReference type="SFLD" id="SFLDG01082">
    <property type="entry name" value="B12-binding_domain_containing"/>
    <property type="match status" value="1"/>
</dbReference>
<sequence>MPSYHIFTIGCQMNQAEAERLESLLAQKDFFPVGSAEAADLVLLVSCAVRGSAEDRITNRLALLRRIKERRPALKIALTGCMVEDNLSAMKKKYPMVDHFFSAGSLPDFLDKLPEDILPASPAVAECVPIIQGCDNFCSYCIVPYRRGRERSRSLENIVAEVRELVRRGAREVTLLGQNVNAWGHDLAGNPDLADLLAAVDAVSGLYRIRFLTNHPKDMSQRLIEAMSNLPKVCPSLNLPAQAGDDAVLERMRRGYTIGEYKRLAAAIRQAVPEAGLTTDVIVGFPGETAEQFGNTRRLLEELRFDAVHLAAYSPRPGTEAAEKYPDDVGKAEKGRRLAELEALQESIARQINEACIGQTVEVLVESLHKTQWRGRERRGKLVFFKGKADLKGQIVNVKITGAGPWSLRGEAADPAEIQA</sequence>
<evidence type="ECO:0000256" key="6">
    <source>
        <dbReference type="ARBA" id="ARBA00022723"/>
    </source>
</evidence>
<dbReference type="Pfam" id="PF00919">
    <property type="entry name" value="UPF0004"/>
    <property type="match status" value="1"/>
</dbReference>
<dbReference type="InterPro" id="IPR006638">
    <property type="entry name" value="Elp3/MiaA/NifB-like_rSAM"/>
</dbReference>
<comment type="cofactor">
    <cofactor evidence="1">
        <name>[4Fe-4S] cluster</name>
        <dbReference type="ChEBI" id="CHEBI:49883"/>
    </cofactor>
</comment>
<dbReference type="PATRIC" id="fig|1217799.6.peg.938"/>
<protein>
    <recommendedName>
        <fullName evidence="11">tRNA-2-methylthio-N(6)-dimethylallyladenosine synthase</fullName>
        <ecNumber evidence="9">2.8.4.3</ecNumber>
    </recommendedName>
    <alternativeName>
        <fullName evidence="13">(Dimethylallyl)adenosine tRNA methylthiotransferase MiaB</fullName>
    </alternativeName>
    <alternativeName>
        <fullName evidence="12">tRNA-i(6)A37 methylthiotransferase</fullName>
    </alternativeName>
</protein>
<dbReference type="STRING" id="1217799.DEALK_09120"/>
<dbReference type="EMBL" id="LFDV01000002">
    <property type="protein sequence ID" value="KTB48067.1"/>
    <property type="molecule type" value="Genomic_DNA"/>
</dbReference>
<evidence type="ECO:0000313" key="17">
    <source>
        <dbReference type="EMBL" id="KTB48067.1"/>
    </source>
</evidence>
<keyword evidence="5" id="KW-0949">S-adenosyl-L-methionine</keyword>
<dbReference type="CDD" id="cd01335">
    <property type="entry name" value="Radical_SAM"/>
    <property type="match status" value="1"/>
</dbReference>
<keyword evidence="3" id="KW-0004">4Fe-4S</keyword>
<dbReference type="InterPro" id="IPR007197">
    <property type="entry name" value="rSAM"/>
</dbReference>
<feature type="domain" description="MTTase N-terminal" evidence="15">
    <location>
        <begin position="2"/>
        <end position="122"/>
    </location>
</feature>
<dbReference type="Pfam" id="PF01938">
    <property type="entry name" value="TRAM"/>
    <property type="match status" value="1"/>
</dbReference>
<dbReference type="InterPro" id="IPR023404">
    <property type="entry name" value="rSAM_horseshoe"/>
</dbReference>
<reference evidence="17 18" key="1">
    <citation type="submission" date="2015-06" db="EMBL/GenBank/DDBJ databases">
        <title>Genome sequence of the organohalide-respiring Dehalogenimonas alkenigignens type strain (IP3-3T).</title>
        <authorList>
            <person name="Key T.A."/>
            <person name="Richmond D.P."/>
            <person name="Bowman K.S."/>
            <person name="Cho Y.-J."/>
            <person name="Chun J."/>
            <person name="da Costa M.S."/>
            <person name="Rainey F.A."/>
            <person name="Moe W.M."/>
        </authorList>
    </citation>
    <scope>NUCLEOTIDE SEQUENCE [LARGE SCALE GENOMIC DNA]</scope>
    <source>
        <strain evidence="17 18">IP3-3</strain>
    </source>
</reference>
<dbReference type="GO" id="GO:0046872">
    <property type="term" value="F:metal ion binding"/>
    <property type="evidence" value="ECO:0007669"/>
    <property type="project" value="UniProtKB-KW"/>
</dbReference>
<keyword evidence="6" id="KW-0479">Metal-binding</keyword>
<dbReference type="PROSITE" id="PS50926">
    <property type="entry name" value="TRAM"/>
    <property type="match status" value="1"/>
</dbReference>
<evidence type="ECO:0000256" key="13">
    <source>
        <dbReference type="ARBA" id="ARBA00081141"/>
    </source>
</evidence>
<dbReference type="InterPro" id="IPR038135">
    <property type="entry name" value="Methylthiotransferase_N_sf"/>
</dbReference>
<feature type="domain" description="Radical SAM core" evidence="16">
    <location>
        <begin position="120"/>
        <end position="353"/>
    </location>
</feature>
<evidence type="ECO:0000256" key="8">
    <source>
        <dbReference type="ARBA" id="ARBA00023014"/>
    </source>
</evidence>
<dbReference type="PROSITE" id="PS01278">
    <property type="entry name" value="MTTASE_RADICAL"/>
    <property type="match status" value="1"/>
</dbReference>
<evidence type="ECO:0000313" key="18">
    <source>
        <dbReference type="Proteomes" id="UP000053947"/>
    </source>
</evidence>
<name>A0A0W0GHQ0_9CHLR</name>
<comment type="catalytic activity">
    <reaction evidence="10">
        <text>N(6)-dimethylallyladenosine(37) in tRNA + (sulfur carrier)-SH + AH2 + 2 S-adenosyl-L-methionine = 2-methylsulfanyl-N(6)-dimethylallyladenosine(37) in tRNA + (sulfur carrier)-H + 5'-deoxyadenosine + L-methionine + A + S-adenosyl-L-homocysteine + 2 H(+)</text>
        <dbReference type="Rhea" id="RHEA:37067"/>
        <dbReference type="Rhea" id="RHEA-COMP:10375"/>
        <dbReference type="Rhea" id="RHEA-COMP:10376"/>
        <dbReference type="Rhea" id="RHEA-COMP:14737"/>
        <dbReference type="Rhea" id="RHEA-COMP:14739"/>
        <dbReference type="ChEBI" id="CHEBI:13193"/>
        <dbReference type="ChEBI" id="CHEBI:15378"/>
        <dbReference type="ChEBI" id="CHEBI:17319"/>
        <dbReference type="ChEBI" id="CHEBI:17499"/>
        <dbReference type="ChEBI" id="CHEBI:29917"/>
        <dbReference type="ChEBI" id="CHEBI:57844"/>
        <dbReference type="ChEBI" id="CHEBI:57856"/>
        <dbReference type="ChEBI" id="CHEBI:59789"/>
        <dbReference type="ChEBI" id="CHEBI:64428"/>
        <dbReference type="ChEBI" id="CHEBI:74415"/>
        <dbReference type="ChEBI" id="CHEBI:74417"/>
        <dbReference type="EC" id="2.8.4.3"/>
    </reaction>
</comment>
<dbReference type="EC" id="2.8.4.3" evidence="9"/>
<dbReference type="GO" id="GO:0005829">
    <property type="term" value="C:cytosol"/>
    <property type="evidence" value="ECO:0007669"/>
    <property type="project" value="TreeGrafter"/>
</dbReference>
<evidence type="ECO:0000256" key="4">
    <source>
        <dbReference type="ARBA" id="ARBA00022679"/>
    </source>
</evidence>
<evidence type="ECO:0000256" key="7">
    <source>
        <dbReference type="ARBA" id="ARBA00023004"/>
    </source>
</evidence>
<evidence type="ECO:0000256" key="12">
    <source>
        <dbReference type="ARBA" id="ARBA00080698"/>
    </source>
</evidence>
<dbReference type="SMART" id="SM00729">
    <property type="entry name" value="Elp3"/>
    <property type="match status" value="1"/>
</dbReference>
<dbReference type="SFLD" id="SFLDS00029">
    <property type="entry name" value="Radical_SAM"/>
    <property type="match status" value="1"/>
</dbReference>
<dbReference type="FunFam" id="3.40.50.12160:FF:000003">
    <property type="entry name" value="CDK5 regulatory subunit-associated protein 1"/>
    <property type="match status" value="1"/>
</dbReference>
<dbReference type="InterPro" id="IPR005839">
    <property type="entry name" value="Methylthiotransferase"/>
</dbReference>
<evidence type="ECO:0000256" key="11">
    <source>
        <dbReference type="ARBA" id="ARBA00068570"/>
    </source>
</evidence>
<dbReference type="NCBIfam" id="TIGR00089">
    <property type="entry name" value="MiaB/RimO family radical SAM methylthiotransferase"/>
    <property type="match status" value="1"/>
</dbReference>
<dbReference type="NCBIfam" id="NF010916">
    <property type="entry name" value="PRK14336.1"/>
    <property type="match status" value="1"/>
</dbReference>
<dbReference type="GO" id="GO:0051539">
    <property type="term" value="F:4 iron, 4 sulfur cluster binding"/>
    <property type="evidence" value="ECO:0007669"/>
    <property type="project" value="UniProtKB-KW"/>
</dbReference>
<dbReference type="GO" id="GO:0035597">
    <property type="term" value="F:tRNA-2-methylthio-N(6)-dimethylallyladenosine(37) synthase activity"/>
    <property type="evidence" value="ECO:0007669"/>
    <property type="project" value="UniProtKB-EC"/>
</dbReference>
<dbReference type="InterPro" id="IPR020612">
    <property type="entry name" value="Methylthiotransferase_CS"/>
</dbReference>
<dbReference type="SFLD" id="SFLDG01061">
    <property type="entry name" value="methylthiotransferase"/>
    <property type="match status" value="1"/>
</dbReference>
<dbReference type="SUPFAM" id="SSF102114">
    <property type="entry name" value="Radical SAM enzymes"/>
    <property type="match status" value="1"/>
</dbReference>
<dbReference type="PANTHER" id="PTHR43020">
    <property type="entry name" value="CDK5 REGULATORY SUBUNIT-ASSOCIATED PROTEIN 1"/>
    <property type="match status" value="1"/>
</dbReference>
<dbReference type="Gene3D" id="3.80.30.20">
    <property type="entry name" value="tm_1862 like domain"/>
    <property type="match status" value="1"/>
</dbReference>
<evidence type="ECO:0000256" key="2">
    <source>
        <dbReference type="ARBA" id="ARBA00003234"/>
    </source>
</evidence>
<keyword evidence="18" id="KW-1185">Reference proteome</keyword>
<organism evidence="17 18">
    <name type="scientific">Dehalogenimonas alkenigignens</name>
    <dbReference type="NCBI Taxonomy" id="1217799"/>
    <lineage>
        <taxon>Bacteria</taxon>
        <taxon>Bacillati</taxon>
        <taxon>Chloroflexota</taxon>
        <taxon>Dehalococcoidia</taxon>
        <taxon>Dehalococcoidales</taxon>
        <taxon>Dehalococcoidaceae</taxon>
        <taxon>Dehalogenimonas</taxon>
    </lineage>
</organism>
<dbReference type="Pfam" id="PF04055">
    <property type="entry name" value="Radical_SAM"/>
    <property type="match status" value="1"/>
</dbReference>
<evidence type="ECO:0000259" key="14">
    <source>
        <dbReference type="PROSITE" id="PS50926"/>
    </source>
</evidence>
<keyword evidence="4 17" id="KW-0808">Transferase</keyword>
<comment type="function">
    <text evidence="2">Catalyzes the methylthiolation of N6-(dimethylallyl)adenosine (i(6)A), leading to the formation of 2-methylthio-N6-(dimethylallyl)adenosine (ms(2)i(6)A) at position 37 in tRNAs that read codons beginning with uridine.</text>
</comment>
<keyword evidence="8" id="KW-0411">Iron-sulfur</keyword>